<dbReference type="AlphaFoldDB" id="A0A839HFG5"/>
<comment type="caution">
    <text evidence="3">The sequence shown here is derived from an EMBL/GenBank/DDBJ whole genome shotgun (WGS) entry which is preliminary data.</text>
</comment>
<evidence type="ECO:0000256" key="1">
    <source>
        <dbReference type="SAM" id="SignalP"/>
    </source>
</evidence>
<feature type="signal peptide" evidence="1">
    <location>
        <begin position="1"/>
        <end position="21"/>
    </location>
</feature>
<dbReference type="InterPro" id="IPR013424">
    <property type="entry name" value="Ice-binding_C"/>
</dbReference>
<dbReference type="EMBL" id="JACIVI010000001">
    <property type="protein sequence ID" value="MBB1160717.1"/>
    <property type="molecule type" value="Genomic_DNA"/>
</dbReference>
<protein>
    <submittedName>
        <fullName evidence="3">PEP-CTERM sorting domain-containing protein</fullName>
    </submittedName>
</protein>
<keyword evidence="1" id="KW-0732">Signal</keyword>
<accession>A0A839HFG5</accession>
<dbReference type="Proteomes" id="UP000586093">
    <property type="component" value="Unassembled WGS sequence"/>
</dbReference>
<name>A0A839HFG5_9BURK</name>
<feature type="domain" description="Ice-binding protein C-terminal" evidence="2">
    <location>
        <begin position="245"/>
        <end position="270"/>
    </location>
</feature>
<evidence type="ECO:0000259" key="2">
    <source>
        <dbReference type="Pfam" id="PF07589"/>
    </source>
</evidence>
<keyword evidence="4" id="KW-1185">Reference proteome</keyword>
<evidence type="ECO:0000313" key="4">
    <source>
        <dbReference type="Proteomes" id="UP000586093"/>
    </source>
</evidence>
<organism evidence="3 4">
    <name type="scientific">Aquariibacter albus</name>
    <dbReference type="NCBI Taxonomy" id="2759899"/>
    <lineage>
        <taxon>Bacteria</taxon>
        <taxon>Pseudomonadati</taxon>
        <taxon>Pseudomonadota</taxon>
        <taxon>Betaproteobacteria</taxon>
        <taxon>Burkholderiales</taxon>
        <taxon>Sphaerotilaceae</taxon>
        <taxon>Aquariibacter</taxon>
    </lineage>
</organism>
<proteinExistence type="predicted"/>
<dbReference type="Pfam" id="PF07589">
    <property type="entry name" value="PEP-CTERM"/>
    <property type="match status" value="1"/>
</dbReference>
<gene>
    <name evidence="3" type="ORF">H4F90_01810</name>
</gene>
<sequence length="273" mass="28153">MRPKHLLPTVLLIGACVAAQADTLDYSFAGSYNTVVEGQYVQLGYTGSFTVADPAVTSVRPASAPDPASPAYAGIWAGTSTFYTGAGQLSLQFANGATLSADTLELVVNNTTLSESGAPYPLGLSVQLYPRDLLLTGMVANKICPDGSTDDACDDYADANDVDPLFRKGDAADRAAQRITGVYFAFYDAPLSSVAAGVPNLATAFGGSGLGVYSVDELGRNTTTLTSFSGIAYQLKASGSGPVTAVPEPGTLWLCAAGLALLALQRRGMRRGA</sequence>
<reference evidence="3 4" key="1">
    <citation type="submission" date="2020-08" db="EMBL/GenBank/DDBJ databases">
        <title>Aquariorum lacteus gen. nov., sp. nov., a new member of the family Comamonadaceae, isolated from freshwater aquarium.</title>
        <authorList>
            <person name="Chun S.-J."/>
        </authorList>
    </citation>
    <scope>NUCLEOTIDE SEQUENCE [LARGE SCALE GENOMIC DNA]</scope>
    <source>
        <strain evidence="3 4">SJAQ100</strain>
    </source>
</reference>
<feature type="chain" id="PRO_5032925275" evidence="1">
    <location>
        <begin position="22"/>
        <end position="273"/>
    </location>
</feature>
<evidence type="ECO:0000313" key="3">
    <source>
        <dbReference type="EMBL" id="MBB1160717.1"/>
    </source>
</evidence>
<dbReference type="RefSeq" id="WP_182660919.1">
    <property type="nucleotide sequence ID" value="NZ_JACIVI010000001.1"/>
</dbReference>
<dbReference type="PROSITE" id="PS51257">
    <property type="entry name" value="PROKAR_LIPOPROTEIN"/>
    <property type="match status" value="1"/>
</dbReference>